<protein>
    <recommendedName>
        <fullName evidence="6">O-antigen ligase-related domain-containing protein</fullName>
    </recommendedName>
</protein>
<dbReference type="PANTHER" id="PTHR37422:SF17">
    <property type="entry name" value="O-ANTIGEN LIGASE"/>
    <property type="match status" value="1"/>
</dbReference>
<feature type="transmembrane region" description="Helical" evidence="5">
    <location>
        <begin position="120"/>
        <end position="141"/>
    </location>
</feature>
<dbReference type="Proteomes" id="UP000182840">
    <property type="component" value="Chromosome"/>
</dbReference>
<dbReference type="RefSeq" id="WP_072605312.1">
    <property type="nucleotide sequence ID" value="NZ_CP018171.1"/>
</dbReference>
<dbReference type="AlphaFoldDB" id="A0A1L3SSK9"/>
<dbReference type="InterPro" id="IPR051533">
    <property type="entry name" value="WaaL-like"/>
</dbReference>
<keyword evidence="2 5" id="KW-0812">Transmembrane</keyword>
<sequence>MNPSLPPALDRNNKLFTVAVMGGGGVIGSGISILVGGSVYANLYHAARGRISLPRDRDVLTITAAFAFFYCVQAFSSIIHYSHLKSLWPLVQYGPFLAFPLIYARVAISRRKALATATEVGFVLGAIAGFIFAAIEIFWIGASRAEGLSGNQGPFAVVNAVIYGGCIVAALRHGGAIGVTSLVAAALAAGTILMSGTRSLWPMIVVAPVLLVFLYPSEARRFFSPKRAAIAGALALVIGVFAFPLAQDRIAALLSDYDRVFVEGKLDNSLGTRLRVWETGYQLILERPLLGHGPDKADELMGGYTHFHNFLMNAWVMSGLPGVAAVLALLVTPVIVLARRRGGDLQKFGFALSLLLSTSYVASGTVGIMFGHDILDALFIYGMIVAAFLACGDDDARTPADSVSPKGGGREA</sequence>
<evidence type="ECO:0000313" key="8">
    <source>
        <dbReference type="Proteomes" id="UP000182840"/>
    </source>
</evidence>
<feature type="transmembrane region" description="Helical" evidence="5">
    <location>
        <begin position="348"/>
        <end position="368"/>
    </location>
</feature>
<feature type="transmembrane region" description="Helical" evidence="5">
    <location>
        <begin position="59"/>
        <end position="81"/>
    </location>
</feature>
<feature type="transmembrane region" description="Helical" evidence="5">
    <location>
        <begin position="87"/>
        <end position="108"/>
    </location>
</feature>
<evidence type="ECO:0000256" key="3">
    <source>
        <dbReference type="ARBA" id="ARBA00022989"/>
    </source>
</evidence>
<evidence type="ECO:0000256" key="4">
    <source>
        <dbReference type="ARBA" id="ARBA00023136"/>
    </source>
</evidence>
<dbReference type="KEGG" id="meso:BSQ44_14285"/>
<feature type="transmembrane region" description="Helical" evidence="5">
    <location>
        <begin position="314"/>
        <end position="336"/>
    </location>
</feature>
<dbReference type="STRING" id="1670800.BSQ44_14285"/>
<name>A0A1L3SSK9_9HYPH</name>
<keyword evidence="3 5" id="KW-1133">Transmembrane helix</keyword>
<evidence type="ECO:0000256" key="2">
    <source>
        <dbReference type="ARBA" id="ARBA00022692"/>
    </source>
</evidence>
<evidence type="ECO:0000256" key="5">
    <source>
        <dbReference type="SAM" id="Phobius"/>
    </source>
</evidence>
<comment type="subcellular location">
    <subcellularLocation>
        <location evidence="1">Membrane</location>
        <topology evidence="1">Multi-pass membrane protein</topology>
    </subcellularLocation>
</comment>
<accession>A0A1L3SSK9</accession>
<proteinExistence type="predicted"/>
<dbReference type="EMBL" id="CP018171">
    <property type="protein sequence ID" value="APH72396.1"/>
    <property type="molecule type" value="Genomic_DNA"/>
</dbReference>
<dbReference type="Pfam" id="PF04932">
    <property type="entry name" value="Wzy_C"/>
    <property type="match status" value="1"/>
</dbReference>
<feature type="transmembrane region" description="Helical" evidence="5">
    <location>
        <begin position="176"/>
        <end position="194"/>
    </location>
</feature>
<dbReference type="PANTHER" id="PTHR37422">
    <property type="entry name" value="TEICHURONIC ACID BIOSYNTHESIS PROTEIN TUAE"/>
    <property type="match status" value="1"/>
</dbReference>
<feature type="transmembrane region" description="Helical" evidence="5">
    <location>
        <begin position="374"/>
        <end position="392"/>
    </location>
</feature>
<evidence type="ECO:0000256" key="1">
    <source>
        <dbReference type="ARBA" id="ARBA00004141"/>
    </source>
</evidence>
<organism evidence="7 8">
    <name type="scientific">Aquibium oceanicum</name>
    <dbReference type="NCBI Taxonomy" id="1670800"/>
    <lineage>
        <taxon>Bacteria</taxon>
        <taxon>Pseudomonadati</taxon>
        <taxon>Pseudomonadota</taxon>
        <taxon>Alphaproteobacteria</taxon>
        <taxon>Hyphomicrobiales</taxon>
        <taxon>Phyllobacteriaceae</taxon>
        <taxon>Aquibium</taxon>
    </lineage>
</organism>
<reference evidence="8" key="1">
    <citation type="submission" date="2016-11" db="EMBL/GenBank/DDBJ databases">
        <title>Mesorhizobium oceanicum sp. nov., isolated from deep seawater in South China Sea.</title>
        <authorList>
            <person name="Fu G.-Y."/>
        </authorList>
    </citation>
    <scope>NUCLEOTIDE SEQUENCE [LARGE SCALE GENOMIC DNA]</scope>
    <source>
        <strain evidence="8">B7</strain>
    </source>
</reference>
<feature type="transmembrane region" description="Helical" evidence="5">
    <location>
        <begin position="228"/>
        <end position="246"/>
    </location>
</feature>
<dbReference type="OrthoDB" id="7915840at2"/>
<feature type="domain" description="O-antigen ligase-related" evidence="6">
    <location>
        <begin position="184"/>
        <end position="326"/>
    </location>
</feature>
<gene>
    <name evidence="7" type="ORF">BSQ44_14285</name>
</gene>
<feature type="transmembrane region" description="Helical" evidence="5">
    <location>
        <begin position="153"/>
        <end position="171"/>
    </location>
</feature>
<dbReference type="GO" id="GO:0016020">
    <property type="term" value="C:membrane"/>
    <property type="evidence" value="ECO:0007669"/>
    <property type="project" value="UniProtKB-SubCell"/>
</dbReference>
<dbReference type="InterPro" id="IPR007016">
    <property type="entry name" value="O-antigen_ligase-rel_domated"/>
</dbReference>
<feature type="transmembrane region" description="Helical" evidence="5">
    <location>
        <begin position="20"/>
        <end position="47"/>
    </location>
</feature>
<feature type="transmembrane region" description="Helical" evidence="5">
    <location>
        <begin position="200"/>
        <end position="216"/>
    </location>
</feature>
<keyword evidence="8" id="KW-1185">Reference proteome</keyword>
<keyword evidence="4 5" id="KW-0472">Membrane</keyword>
<evidence type="ECO:0000259" key="6">
    <source>
        <dbReference type="Pfam" id="PF04932"/>
    </source>
</evidence>
<evidence type="ECO:0000313" key="7">
    <source>
        <dbReference type="EMBL" id="APH72396.1"/>
    </source>
</evidence>